<dbReference type="InterPro" id="IPR055481">
    <property type="entry name" value="DUF7053"/>
</dbReference>
<dbReference type="EMBL" id="JPKY01000010">
    <property type="protein sequence ID" value="KFH47376.1"/>
    <property type="molecule type" value="Genomic_DNA"/>
</dbReference>
<feature type="region of interest" description="Disordered" evidence="1">
    <location>
        <begin position="195"/>
        <end position="291"/>
    </location>
</feature>
<dbReference type="HOGENOM" id="CLU_028035_0_1_1"/>
<dbReference type="OrthoDB" id="5078320at2759"/>
<feature type="compositionally biased region" description="Polar residues" evidence="1">
    <location>
        <begin position="207"/>
        <end position="217"/>
    </location>
</feature>
<dbReference type="Pfam" id="PF23155">
    <property type="entry name" value="DUF7053"/>
    <property type="match status" value="1"/>
</dbReference>
<feature type="compositionally biased region" description="Low complexity" evidence="1">
    <location>
        <begin position="254"/>
        <end position="277"/>
    </location>
</feature>
<feature type="domain" description="DUF7053" evidence="2">
    <location>
        <begin position="3"/>
        <end position="178"/>
    </location>
</feature>
<dbReference type="AlphaFoldDB" id="A0A086TDE4"/>
<proteinExistence type="predicted"/>
<evidence type="ECO:0000313" key="4">
    <source>
        <dbReference type="Proteomes" id="UP000029964"/>
    </source>
</evidence>
<accession>A0A086TDE4</accession>
<dbReference type="PANTHER" id="PTHR38117:SF2">
    <property type="entry name" value="NACHT AND WD40 DOMAIN PROTEIN"/>
    <property type="match status" value="1"/>
</dbReference>
<dbReference type="Proteomes" id="UP000029964">
    <property type="component" value="Unassembled WGS sequence"/>
</dbReference>
<dbReference type="PANTHER" id="PTHR38117">
    <property type="entry name" value="NACHT AND WD40 DOMAIN PROTEIN"/>
    <property type="match status" value="1"/>
</dbReference>
<gene>
    <name evidence="3" type="ORF">ACRE_017990</name>
</gene>
<keyword evidence="4" id="KW-1185">Reference proteome</keyword>
<reference evidence="4" key="1">
    <citation type="journal article" date="2014" name="Genome Announc.">
        <title>Genome sequence and annotation of Acremonium chrysogenum, producer of the beta-lactam antibiotic cephalosporin C.</title>
        <authorList>
            <person name="Terfehr D."/>
            <person name="Dahlmann T.A."/>
            <person name="Specht T."/>
            <person name="Zadra I."/>
            <person name="Kuernsteiner H."/>
            <person name="Kueck U."/>
        </authorList>
    </citation>
    <scope>NUCLEOTIDE SEQUENCE [LARGE SCALE GENOMIC DNA]</scope>
    <source>
        <strain evidence="4">ATCC 11550 / CBS 779.69 / DSM 880 / IAM 14645 / JCM 23072 / IMI 49137</strain>
    </source>
</reference>
<evidence type="ECO:0000256" key="1">
    <source>
        <dbReference type="SAM" id="MobiDB-lite"/>
    </source>
</evidence>
<evidence type="ECO:0000313" key="3">
    <source>
        <dbReference type="EMBL" id="KFH47376.1"/>
    </source>
</evidence>
<name>A0A086TDE4_HAPC1</name>
<sequence>MLRKKEVYTVITPIPGFIPRQLAVDILQSHSEVITLNPLVIEHKPIPAPRDAAADEFYSTWYEITERVTFVPGIGKMGSSKITFKGVFHDVPGGLQTHIYVPFGIDLRNRYHIGGNQPGVEAPEHRELGLDKLGAPKDGLYLREDIEIRGNISVVGFVKSQLKAASKEMVQRIIRKAELLDAGVLQAMMTEDGKLHTVNPNDRSHHNATPGSPTSVNHPAPYHQQRPPSASPAMSYARPDSTPSPRYPTSPGPYHQQFGHQQHQQQHQQQQYGQQQQSMTPPPLMPHKEQPTLNEAVMELPGDFQYSGQQSFVAELPSEPVLAPADNKK</sequence>
<dbReference type="STRING" id="857340.A0A086TDE4"/>
<comment type="caution">
    <text evidence="3">The sequence shown here is derived from an EMBL/GenBank/DDBJ whole genome shotgun (WGS) entry which is preliminary data.</text>
</comment>
<evidence type="ECO:0000259" key="2">
    <source>
        <dbReference type="Pfam" id="PF23155"/>
    </source>
</evidence>
<organism evidence="3 4">
    <name type="scientific">Hapsidospora chrysogenum (strain ATCC 11550 / CBS 779.69 / DSM 880 / IAM 14645 / JCM 23072 / IMI 49137)</name>
    <name type="common">Acremonium chrysogenum</name>
    <dbReference type="NCBI Taxonomy" id="857340"/>
    <lineage>
        <taxon>Eukaryota</taxon>
        <taxon>Fungi</taxon>
        <taxon>Dikarya</taxon>
        <taxon>Ascomycota</taxon>
        <taxon>Pezizomycotina</taxon>
        <taxon>Sordariomycetes</taxon>
        <taxon>Hypocreomycetidae</taxon>
        <taxon>Hypocreales</taxon>
        <taxon>Bionectriaceae</taxon>
        <taxon>Hapsidospora</taxon>
    </lineage>
</organism>
<protein>
    <recommendedName>
        <fullName evidence="2">DUF7053 domain-containing protein</fullName>
    </recommendedName>
</protein>